<keyword evidence="2" id="KW-1133">Transmembrane helix</keyword>
<name>A0A7S4SKZ4_9DINO</name>
<reference evidence="3" key="1">
    <citation type="submission" date="2021-01" db="EMBL/GenBank/DDBJ databases">
        <authorList>
            <person name="Corre E."/>
            <person name="Pelletier E."/>
            <person name="Niang G."/>
            <person name="Scheremetjew M."/>
            <person name="Finn R."/>
            <person name="Kale V."/>
            <person name="Holt S."/>
            <person name="Cochrane G."/>
            <person name="Meng A."/>
            <person name="Brown T."/>
            <person name="Cohen L."/>
        </authorList>
    </citation>
    <scope>NUCLEOTIDE SEQUENCE</scope>
    <source>
        <strain evidence="3">CCMP3105</strain>
    </source>
</reference>
<feature type="transmembrane region" description="Helical" evidence="2">
    <location>
        <begin position="239"/>
        <end position="263"/>
    </location>
</feature>
<dbReference type="EMBL" id="HBNR01071945">
    <property type="protein sequence ID" value="CAE4647322.1"/>
    <property type="molecule type" value="Transcribed_RNA"/>
</dbReference>
<feature type="region of interest" description="Disordered" evidence="1">
    <location>
        <begin position="769"/>
        <end position="809"/>
    </location>
</feature>
<evidence type="ECO:0000256" key="2">
    <source>
        <dbReference type="SAM" id="Phobius"/>
    </source>
</evidence>
<keyword evidence="2" id="KW-0812">Transmembrane</keyword>
<feature type="compositionally biased region" description="Low complexity" evidence="1">
    <location>
        <begin position="955"/>
        <end position="968"/>
    </location>
</feature>
<feature type="transmembrane region" description="Helical" evidence="2">
    <location>
        <begin position="284"/>
        <end position="305"/>
    </location>
</feature>
<feature type="transmembrane region" description="Helical" evidence="2">
    <location>
        <begin position="472"/>
        <end position="489"/>
    </location>
</feature>
<feature type="transmembrane region" description="Helical" evidence="2">
    <location>
        <begin position="571"/>
        <end position="592"/>
    </location>
</feature>
<evidence type="ECO:0000313" key="3">
    <source>
        <dbReference type="EMBL" id="CAE4647322.1"/>
    </source>
</evidence>
<feature type="transmembrane region" description="Helical" evidence="2">
    <location>
        <begin position="56"/>
        <end position="75"/>
    </location>
</feature>
<accession>A0A7S4SKZ4</accession>
<gene>
    <name evidence="3" type="ORF">AMON00008_LOCUS51003</name>
</gene>
<proteinExistence type="predicted"/>
<feature type="compositionally biased region" description="Polar residues" evidence="1">
    <location>
        <begin position="865"/>
        <end position="877"/>
    </location>
</feature>
<feature type="compositionally biased region" description="Basic and acidic residues" evidence="1">
    <location>
        <begin position="798"/>
        <end position="808"/>
    </location>
</feature>
<protein>
    <submittedName>
        <fullName evidence="3">Uncharacterized protein</fullName>
    </submittedName>
</protein>
<feature type="region of interest" description="Disordered" evidence="1">
    <location>
        <begin position="840"/>
        <end position="981"/>
    </location>
</feature>
<feature type="compositionally biased region" description="Pro residues" evidence="1">
    <location>
        <begin position="969"/>
        <end position="981"/>
    </location>
</feature>
<keyword evidence="2" id="KW-0472">Membrane</keyword>
<feature type="transmembrane region" description="Helical" evidence="2">
    <location>
        <begin position="530"/>
        <end position="550"/>
    </location>
</feature>
<organism evidence="3">
    <name type="scientific">Alexandrium monilatum</name>
    <dbReference type="NCBI Taxonomy" id="311494"/>
    <lineage>
        <taxon>Eukaryota</taxon>
        <taxon>Sar</taxon>
        <taxon>Alveolata</taxon>
        <taxon>Dinophyceae</taxon>
        <taxon>Gonyaulacales</taxon>
        <taxon>Pyrocystaceae</taxon>
        <taxon>Alexandrium</taxon>
    </lineage>
</organism>
<sequence>MADNLAEELSKAVPSFVPLAGASLLTDLTRHESSPSSRATVNLSFSRSFGTSVENVSGVLTLAVVLLWILAVVWVSCCNSSAESMYEPITVSSVIQGRRKRDTKQCINYLWTVPLHILRSFQIPSLKHMKSSSTERQFLQEHRKVFNARVIEFLVIRRSMIYMAAVFSILTVGTAVRDVMKQLEVREDLEEKSRMEGEDGDVMRFEEFHYLHYRDKTFKDPEAWLAYTRMLSEAVMAKVLVQVYVVDVIGVCIQCAAAVLCSLMMWKALKKWSRFWVSRQIIRLAWAATMLAPFLITIVPVRSFIDWSVVHHPIEVFTGELVRHFGGESHKAAQEAVTNCKNIIDAEEEGAAEKLTARMKGICSMVGRTPNRHVTCCAFIRFIDVDFRPLHKSCAHIDRYLTASDRPQHEKALNMTAGLCKNYIVPLGQDHLQFGLGHSMNQLRTLEPLVLKAATGLEAAFALQSGVKGLKYILPICLAIAPAMLRGAMKVKVVAPQSTIPGMFVLVLPWLFCPIIWGVYHVFYQLVVDVWLLLGLLLISFFPMWFFVLGKFYRIDQPLTDEKVEAMIKRIGPSVCTTNVIGYVIIGATIVYKAHRARTREGPRTLEDHMWQQVIEEAKLFRWYNLLQFIGNAFAKFTLTTLCGVDWMLTVIGQQRRYETILVIAEKLAQLDDEEMSHMPRKMRSTLSWQEMRDIAAQRQNRLDCVEWILYNEVPIRVEEEELHEEVMLKSRGGSEMETTAVRSRKYIRRMVDIPEDDPVHRGIEMSMAETRSESFGSTFQRKAAEETDGPEGSEASAHQREEDEHTSEIGMLRRQLMRLQSRLWASDPLLEIRRRESKAPKKEMVEEFLGRPPLRPSVGEARSRQVSGTGGSQEASSAEAVWPPPGLGRASLAGDRHSSTAAALSPRGALPGQAGRRPPLCGEWQQAAPPRPYWEAAAQGGGVGSIPQGQYGISSPGPSGPPGWSSPRRPPGPPGPPPNW</sequence>
<dbReference type="AlphaFoldDB" id="A0A7S4SKZ4"/>
<feature type="compositionally biased region" description="Basic and acidic residues" evidence="1">
    <location>
        <begin position="840"/>
        <end position="850"/>
    </location>
</feature>
<feature type="transmembrane region" description="Helical" evidence="2">
    <location>
        <begin position="159"/>
        <end position="176"/>
    </location>
</feature>
<evidence type="ECO:0000256" key="1">
    <source>
        <dbReference type="SAM" id="MobiDB-lite"/>
    </source>
</evidence>
<feature type="transmembrane region" description="Helical" evidence="2">
    <location>
        <begin position="501"/>
        <end position="524"/>
    </location>
</feature>